<comment type="cofactor">
    <cofactor evidence="1">
        <name>Mg(2+)</name>
        <dbReference type="ChEBI" id="CHEBI:18420"/>
    </cofactor>
</comment>
<keyword evidence="4" id="KW-0460">Magnesium</keyword>
<reference evidence="6 7" key="1">
    <citation type="submission" date="2016-10" db="EMBL/GenBank/DDBJ databases">
        <authorList>
            <person name="de Groot N.N."/>
        </authorList>
    </citation>
    <scope>NUCLEOTIDE SEQUENCE [LARGE SCALE GENOMIC DNA]</scope>
    <source>
        <strain evidence="7">L7-484,KACC 16230,DSM 25025</strain>
    </source>
</reference>
<dbReference type="InterPro" id="IPR006439">
    <property type="entry name" value="HAD-SF_hydro_IA"/>
</dbReference>
<dbReference type="PANTHER" id="PTHR46193">
    <property type="entry name" value="6-PHOSPHOGLUCONATE PHOSPHATASE"/>
    <property type="match status" value="1"/>
</dbReference>
<dbReference type="Proteomes" id="UP000198793">
    <property type="component" value="Unassembled WGS sequence"/>
</dbReference>
<dbReference type="GO" id="GO:0046872">
    <property type="term" value="F:metal ion binding"/>
    <property type="evidence" value="ECO:0007669"/>
    <property type="project" value="UniProtKB-KW"/>
</dbReference>
<dbReference type="RefSeq" id="WP_090671167.1">
    <property type="nucleotide sequence ID" value="NZ_FNIT01000002.1"/>
</dbReference>
<keyword evidence="7" id="KW-1185">Reference proteome</keyword>
<dbReference type="STRING" id="1166073.SAMN05192530_102608"/>
<dbReference type="AlphaFoldDB" id="A0A1H0FNY8"/>
<comment type="similarity">
    <text evidence="2">Belongs to the HAD-like hydrolase superfamily. CbbY/CbbZ/Gph/YieH family.</text>
</comment>
<proteinExistence type="inferred from homology"/>
<sequence length="222" mass="23398">MTATLLFDMDGTIVETDHLHFEAMRSVFLPHGIDLDWETYRTRIIGVANVATAASFLPDLSPAAGAAVLDAKEAAYRALVQDLEAASGLLALLDWADRAGIRCAVVTNAPRANAELVLRALRLEDRFACLVIGDELANAKPHPLPYLTAIEALGGDPARSVAFEDSAAGARSAHAAGVGVVGLLTSVEPATLQAAGARVLARDFNDPELLAYVRERTGVLTA</sequence>
<keyword evidence="5" id="KW-0119">Carbohydrate metabolism</keyword>
<dbReference type="PANTHER" id="PTHR46193:SF18">
    <property type="entry name" value="HEXITOL PHOSPHATASE B"/>
    <property type="match status" value="1"/>
</dbReference>
<dbReference type="Gene3D" id="3.40.50.1000">
    <property type="entry name" value="HAD superfamily/HAD-like"/>
    <property type="match status" value="1"/>
</dbReference>
<evidence type="ECO:0000256" key="4">
    <source>
        <dbReference type="ARBA" id="ARBA00022842"/>
    </source>
</evidence>
<evidence type="ECO:0000256" key="1">
    <source>
        <dbReference type="ARBA" id="ARBA00001946"/>
    </source>
</evidence>
<dbReference type="SFLD" id="SFLDG01129">
    <property type="entry name" value="C1.5:_HAD__Beta-PGM__Phosphata"/>
    <property type="match status" value="1"/>
</dbReference>
<evidence type="ECO:0000313" key="7">
    <source>
        <dbReference type="Proteomes" id="UP000198793"/>
    </source>
</evidence>
<organism evidence="6 7">
    <name type="scientific">Aureimonas jatrophae</name>
    <dbReference type="NCBI Taxonomy" id="1166073"/>
    <lineage>
        <taxon>Bacteria</taxon>
        <taxon>Pseudomonadati</taxon>
        <taxon>Pseudomonadota</taxon>
        <taxon>Alphaproteobacteria</taxon>
        <taxon>Hyphomicrobiales</taxon>
        <taxon>Aurantimonadaceae</taxon>
        <taxon>Aureimonas</taxon>
    </lineage>
</organism>
<dbReference type="InterPro" id="IPR023198">
    <property type="entry name" value="PGP-like_dom2"/>
</dbReference>
<evidence type="ECO:0000256" key="5">
    <source>
        <dbReference type="ARBA" id="ARBA00023277"/>
    </source>
</evidence>
<dbReference type="InterPro" id="IPR036412">
    <property type="entry name" value="HAD-like_sf"/>
</dbReference>
<evidence type="ECO:0000256" key="2">
    <source>
        <dbReference type="ARBA" id="ARBA00006171"/>
    </source>
</evidence>
<dbReference type="SUPFAM" id="SSF56784">
    <property type="entry name" value="HAD-like"/>
    <property type="match status" value="1"/>
</dbReference>
<accession>A0A1H0FNY8</accession>
<gene>
    <name evidence="6" type="ORF">SAMN05192530_102608</name>
</gene>
<dbReference type="OrthoDB" id="7989657at2"/>
<protein>
    <submittedName>
        <fullName evidence="6">Phosphoglycolate phosphatase</fullName>
    </submittedName>
</protein>
<dbReference type="Pfam" id="PF00702">
    <property type="entry name" value="Hydrolase"/>
    <property type="match status" value="1"/>
</dbReference>
<name>A0A1H0FNY8_9HYPH</name>
<dbReference type="NCBIfam" id="TIGR01509">
    <property type="entry name" value="HAD-SF-IA-v3"/>
    <property type="match status" value="1"/>
</dbReference>
<dbReference type="GO" id="GO:0003824">
    <property type="term" value="F:catalytic activity"/>
    <property type="evidence" value="ECO:0007669"/>
    <property type="project" value="UniProtKB-ARBA"/>
</dbReference>
<keyword evidence="3" id="KW-0479">Metal-binding</keyword>
<dbReference type="SFLD" id="SFLDS00003">
    <property type="entry name" value="Haloacid_Dehalogenase"/>
    <property type="match status" value="1"/>
</dbReference>
<dbReference type="InterPro" id="IPR051600">
    <property type="entry name" value="Beta-PGM-like"/>
</dbReference>
<dbReference type="CDD" id="cd07505">
    <property type="entry name" value="HAD_BPGM-like"/>
    <property type="match status" value="1"/>
</dbReference>
<evidence type="ECO:0000313" key="6">
    <source>
        <dbReference type="EMBL" id="SDN96365.1"/>
    </source>
</evidence>
<evidence type="ECO:0000256" key="3">
    <source>
        <dbReference type="ARBA" id="ARBA00022723"/>
    </source>
</evidence>
<dbReference type="EMBL" id="FNIT01000002">
    <property type="protein sequence ID" value="SDN96365.1"/>
    <property type="molecule type" value="Genomic_DNA"/>
</dbReference>
<dbReference type="Gene3D" id="1.10.150.240">
    <property type="entry name" value="Putative phosphatase, domain 2"/>
    <property type="match status" value="1"/>
</dbReference>
<dbReference type="InterPro" id="IPR023214">
    <property type="entry name" value="HAD_sf"/>
</dbReference>